<protein>
    <recommendedName>
        <fullName evidence="6">Nitroreductase domain-containing protein</fullName>
    </recommendedName>
</protein>
<evidence type="ECO:0000256" key="5">
    <source>
        <dbReference type="ARBA" id="ARBA00023002"/>
    </source>
</evidence>
<dbReference type="OrthoDB" id="41362at2759"/>
<dbReference type="EMBL" id="JAACFV010000181">
    <property type="protein sequence ID" value="KAF7503392.1"/>
    <property type="molecule type" value="Genomic_DNA"/>
</dbReference>
<dbReference type="Gene3D" id="3.40.109.10">
    <property type="entry name" value="NADH Oxidase"/>
    <property type="match status" value="1"/>
</dbReference>
<keyword evidence="5" id="KW-0560">Oxidoreductase</keyword>
<organism evidence="7 8">
    <name type="scientific">Endocarpon pusillum</name>
    <dbReference type="NCBI Taxonomy" id="364733"/>
    <lineage>
        <taxon>Eukaryota</taxon>
        <taxon>Fungi</taxon>
        <taxon>Dikarya</taxon>
        <taxon>Ascomycota</taxon>
        <taxon>Pezizomycotina</taxon>
        <taxon>Eurotiomycetes</taxon>
        <taxon>Chaetothyriomycetidae</taxon>
        <taxon>Verrucariales</taxon>
        <taxon>Verrucariaceae</taxon>
        <taxon>Endocarpon</taxon>
    </lineage>
</organism>
<comment type="caution">
    <text evidence="7">The sequence shown here is derived from an EMBL/GenBank/DDBJ whole genome shotgun (WGS) entry which is preliminary data.</text>
</comment>
<evidence type="ECO:0000313" key="7">
    <source>
        <dbReference type="EMBL" id="KAF7503392.1"/>
    </source>
</evidence>
<keyword evidence="8" id="KW-1185">Reference proteome</keyword>
<dbReference type="PANTHER" id="PTHR43673:SF2">
    <property type="entry name" value="NITROREDUCTASE"/>
    <property type="match status" value="1"/>
</dbReference>
<evidence type="ECO:0000313" key="8">
    <source>
        <dbReference type="Proteomes" id="UP000606974"/>
    </source>
</evidence>
<dbReference type="Pfam" id="PF00881">
    <property type="entry name" value="Nitroreductase"/>
    <property type="match status" value="1"/>
</dbReference>
<feature type="domain" description="Nitroreductase" evidence="6">
    <location>
        <begin position="11"/>
        <end position="194"/>
    </location>
</feature>
<dbReference type="AlphaFoldDB" id="A0A8H7AA30"/>
<accession>A0A8H7AA30</accession>
<dbReference type="SUPFAM" id="SSF55469">
    <property type="entry name" value="FMN-dependent nitroreductase-like"/>
    <property type="match status" value="1"/>
</dbReference>
<keyword evidence="3" id="KW-0285">Flavoprotein</keyword>
<comment type="cofactor">
    <cofactor evidence="1">
        <name>FMN</name>
        <dbReference type="ChEBI" id="CHEBI:58210"/>
    </cofactor>
</comment>
<dbReference type="PANTHER" id="PTHR43673">
    <property type="entry name" value="NAD(P)H NITROREDUCTASE YDGI-RELATED"/>
    <property type="match status" value="1"/>
</dbReference>
<evidence type="ECO:0000256" key="1">
    <source>
        <dbReference type="ARBA" id="ARBA00001917"/>
    </source>
</evidence>
<dbReference type="InterPro" id="IPR029479">
    <property type="entry name" value="Nitroreductase"/>
</dbReference>
<gene>
    <name evidence="7" type="ORF">GJ744_003914</name>
</gene>
<dbReference type="CDD" id="cd02136">
    <property type="entry name" value="PnbA_NfnB-like"/>
    <property type="match status" value="1"/>
</dbReference>
<dbReference type="InterPro" id="IPR000415">
    <property type="entry name" value="Nitroreductase-like"/>
</dbReference>
<evidence type="ECO:0000256" key="4">
    <source>
        <dbReference type="ARBA" id="ARBA00022643"/>
    </source>
</evidence>
<dbReference type="Proteomes" id="UP000606974">
    <property type="component" value="Unassembled WGS sequence"/>
</dbReference>
<name>A0A8H7AA30_9EURO</name>
<comment type="similarity">
    <text evidence="2">Belongs to the nitroreductase family.</text>
</comment>
<evidence type="ECO:0000256" key="3">
    <source>
        <dbReference type="ARBA" id="ARBA00022630"/>
    </source>
</evidence>
<dbReference type="GO" id="GO:0016491">
    <property type="term" value="F:oxidoreductase activity"/>
    <property type="evidence" value="ECO:0007669"/>
    <property type="project" value="UniProtKB-KW"/>
</dbReference>
<evidence type="ECO:0000259" key="6">
    <source>
        <dbReference type="Pfam" id="PF00881"/>
    </source>
</evidence>
<proteinExistence type="inferred from homology"/>
<keyword evidence="4" id="KW-0288">FMN</keyword>
<evidence type="ECO:0000256" key="2">
    <source>
        <dbReference type="ARBA" id="ARBA00007118"/>
    </source>
</evidence>
<sequence>MAQVHDFEQLVRERNSTRKFLDKPVPQSLLDKSLELAQLAPSNSNVQPWHLILATDARRNRLTQALLDAASVSDPNIPPLPDTYKHFRSELGRELYGKTMGIARDDKAGRAAAVLRNYDFFGAPLVGVVCMHHELGPPDSMSVGMYLQTLLLALTEHGLGTCVEVSIAGYPEVVRRELEIEDEMLILCGVAIGYADPTFPANKLHVHRNAVEKNVVIHRN</sequence>
<reference evidence="7" key="1">
    <citation type="submission" date="2020-02" db="EMBL/GenBank/DDBJ databases">
        <authorList>
            <person name="Palmer J.M."/>
        </authorList>
    </citation>
    <scope>NUCLEOTIDE SEQUENCE</scope>
    <source>
        <strain evidence="7">EPUS1.4</strain>
        <tissue evidence="7">Thallus</tissue>
    </source>
</reference>